<comment type="caution">
    <text evidence="1">The sequence shown here is derived from an EMBL/GenBank/DDBJ whole genome shotgun (WGS) entry which is preliminary data.</text>
</comment>
<dbReference type="Proteomes" id="UP000190906">
    <property type="component" value="Unassembled WGS sequence"/>
</dbReference>
<gene>
    <name evidence="1" type="ORF">BW897_21460</name>
</gene>
<sequence>MDLKSTFIKDLQEFRNLESIVNSIFYTDRQLPEQVFRKDFGNYVFEEFDLAMSDKFWDTIQILARQAQDDYILCAVLNPHPLEYYYKEFGYFNWVKLPLNLTADEYLDILNIEPDSSSADSITTNSFTIVWLSPSMKWAIWGDRNDEVCVLAFKDQSNVSEILPQLRTWRFVEDEAVSDWIGMGFRRFTIPKEIADALKNNYR</sequence>
<protein>
    <submittedName>
        <fullName evidence="1">Uncharacterized protein</fullName>
    </submittedName>
</protein>
<reference evidence="1 2" key="1">
    <citation type="submission" date="2017-01" db="EMBL/GenBank/DDBJ databases">
        <title>Bacillus cereus isolates.</title>
        <authorList>
            <person name="Beno S.M."/>
        </authorList>
    </citation>
    <scope>NUCLEOTIDE SEQUENCE [LARGE SCALE GENOMIC DNA]</scope>
    <source>
        <strain evidence="1 2">FSL H8-0485</strain>
    </source>
</reference>
<dbReference type="EMBL" id="MUAJ01000023">
    <property type="protein sequence ID" value="OOR10747.1"/>
    <property type="molecule type" value="Genomic_DNA"/>
</dbReference>
<dbReference type="AlphaFoldDB" id="A0A1S9TLE5"/>
<organism evidence="1 2">
    <name type="scientific">Bacillus cereus</name>
    <dbReference type="NCBI Taxonomy" id="1396"/>
    <lineage>
        <taxon>Bacteria</taxon>
        <taxon>Bacillati</taxon>
        <taxon>Bacillota</taxon>
        <taxon>Bacilli</taxon>
        <taxon>Bacillales</taxon>
        <taxon>Bacillaceae</taxon>
        <taxon>Bacillus</taxon>
        <taxon>Bacillus cereus group</taxon>
    </lineage>
</organism>
<dbReference type="RefSeq" id="WP_063217961.1">
    <property type="nucleotide sequence ID" value="NZ_MUAJ01000023.1"/>
</dbReference>
<name>A0A1S9TLE5_BACCE</name>
<evidence type="ECO:0000313" key="2">
    <source>
        <dbReference type="Proteomes" id="UP000190906"/>
    </source>
</evidence>
<evidence type="ECO:0000313" key="1">
    <source>
        <dbReference type="EMBL" id="OOR10747.1"/>
    </source>
</evidence>
<proteinExistence type="predicted"/>
<accession>A0A1S9TLE5</accession>